<dbReference type="InterPro" id="IPR003646">
    <property type="entry name" value="SH3-like_bac-type"/>
</dbReference>
<evidence type="ECO:0000313" key="3">
    <source>
        <dbReference type="EMBL" id="GIL40819.1"/>
    </source>
</evidence>
<feature type="chain" id="PRO_5035940589" description="SH3b domain-containing protein" evidence="1">
    <location>
        <begin position="22"/>
        <end position="108"/>
    </location>
</feature>
<keyword evidence="1" id="KW-0732">Signal</keyword>
<feature type="domain" description="SH3b" evidence="2">
    <location>
        <begin position="47"/>
        <end position="90"/>
    </location>
</feature>
<dbReference type="Proteomes" id="UP000681075">
    <property type="component" value="Unassembled WGS sequence"/>
</dbReference>
<evidence type="ECO:0000259" key="2">
    <source>
        <dbReference type="Pfam" id="PF08239"/>
    </source>
</evidence>
<dbReference type="Pfam" id="PF08239">
    <property type="entry name" value="SH3_3"/>
    <property type="match status" value="1"/>
</dbReference>
<evidence type="ECO:0000313" key="4">
    <source>
        <dbReference type="Proteomes" id="UP000681075"/>
    </source>
</evidence>
<evidence type="ECO:0000256" key="1">
    <source>
        <dbReference type="SAM" id="SignalP"/>
    </source>
</evidence>
<proteinExistence type="predicted"/>
<dbReference type="RefSeq" id="WP_420244034.1">
    <property type="nucleotide sequence ID" value="NZ_BOPV01000001.1"/>
</dbReference>
<dbReference type="Gene3D" id="2.30.30.40">
    <property type="entry name" value="SH3 Domains"/>
    <property type="match status" value="1"/>
</dbReference>
<reference evidence="3" key="1">
    <citation type="submission" date="2021-02" db="EMBL/GenBank/DDBJ databases">
        <title>Genome sequence of Rhodospirillales sp. strain TMPK1 isolated from soil.</title>
        <authorList>
            <person name="Nakai R."/>
            <person name="Kusada H."/>
            <person name="Tamaki H."/>
        </authorList>
    </citation>
    <scope>NUCLEOTIDE SEQUENCE</scope>
    <source>
        <strain evidence="3">TMPK1</strain>
    </source>
</reference>
<organism evidence="3 4">
    <name type="scientific">Roseiterribacter gracilis</name>
    <dbReference type="NCBI Taxonomy" id="2812848"/>
    <lineage>
        <taxon>Bacteria</taxon>
        <taxon>Pseudomonadati</taxon>
        <taxon>Pseudomonadota</taxon>
        <taxon>Alphaproteobacteria</taxon>
        <taxon>Rhodospirillales</taxon>
        <taxon>Roseiterribacteraceae</taxon>
        <taxon>Roseiterribacter</taxon>
    </lineage>
</organism>
<keyword evidence="4" id="KW-1185">Reference proteome</keyword>
<protein>
    <recommendedName>
        <fullName evidence="2">SH3b domain-containing protein</fullName>
    </recommendedName>
</protein>
<sequence length="108" mass="11129">MRRITAFLLAFILLTGTGALAQSLPPNSPGATPPVDRLAPRTMVVTGGVTVHAEPTSTSPAIGSLKAGQRVEVLNGNGESGWYRLAQGGYAIMDHLQPAETAGSSTTK</sequence>
<dbReference type="EMBL" id="BOPV01000001">
    <property type="protein sequence ID" value="GIL40819.1"/>
    <property type="molecule type" value="Genomic_DNA"/>
</dbReference>
<feature type="signal peptide" evidence="1">
    <location>
        <begin position="1"/>
        <end position="21"/>
    </location>
</feature>
<comment type="caution">
    <text evidence="3">The sequence shown here is derived from an EMBL/GenBank/DDBJ whole genome shotgun (WGS) entry which is preliminary data.</text>
</comment>
<accession>A0A8S8XFV9</accession>
<dbReference type="AlphaFoldDB" id="A0A8S8XFV9"/>
<name>A0A8S8XFV9_9PROT</name>
<gene>
    <name evidence="3" type="ORF">TMPK1_30560</name>
</gene>